<accession>A0A4P9Y748</accession>
<evidence type="ECO:0000256" key="5">
    <source>
        <dbReference type="ARBA" id="ARBA00023242"/>
    </source>
</evidence>
<name>A0A4P9Y748_9FUNG</name>
<feature type="non-terminal residue" evidence="9">
    <location>
        <position position="121"/>
    </location>
</feature>
<dbReference type="PANTHER" id="PTHR12264">
    <property type="entry name" value="TRANSCRIPTION INITIATION FACTOR TFIID SUBUNIT 12"/>
    <property type="match status" value="1"/>
</dbReference>
<dbReference type="CDD" id="cd07981">
    <property type="entry name" value="HFD_TAF12"/>
    <property type="match status" value="1"/>
</dbReference>
<dbReference type="EMBL" id="KZ987965">
    <property type="protein sequence ID" value="RKP13680.1"/>
    <property type="molecule type" value="Genomic_DNA"/>
</dbReference>
<protein>
    <recommendedName>
        <fullName evidence="6">TBP-associated factor 12</fullName>
    </recommendedName>
    <alternativeName>
        <fullName evidence="7">Transcription initiation factor TFIID subunit 12</fullName>
    </alternativeName>
</protein>
<dbReference type="InterPro" id="IPR037794">
    <property type="entry name" value="TAF12"/>
</dbReference>
<keyword evidence="3" id="KW-0805">Transcription regulation</keyword>
<evidence type="ECO:0000256" key="3">
    <source>
        <dbReference type="ARBA" id="ARBA00023015"/>
    </source>
</evidence>
<evidence type="ECO:0000259" key="8">
    <source>
        <dbReference type="Pfam" id="PF03847"/>
    </source>
</evidence>
<dbReference type="GO" id="GO:0003743">
    <property type="term" value="F:translation initiation factor activity"/>
    <property type="evidence" value="ECO:0007669"/>
    <property type="project" value="UniProtKB-KW"/>
</dbReference>
<keyword evidence="9" id="KW-0396">Initiation factor</keyword>
<evidence type="ECO:0000256" key="1">
    <source>
        <dbReference type="ARBA" id="ARBA00004123"/>
    </source>
</evidence>
<keyword evidence="5" id="KW-0539">Nucleus</keyword>
<dbReference type="SUPFAM" id="SSF47113">
    <property type="entry name" value="Histone-fold"/>
    <property type="match status" value="1"/>
</dbReference>
<dbReference type="GO" id="GO:0017025">
    <property type="term" value="F:TBP-class protein binding"/>
    <property type="evidence" value="ECO:0007669"/>
    <property type="project" value="TreeGrafter"/>
</dbReference>
<dbReference type="GO" id="GO:0003677">
    <property type="term" value="F:DNA binding"/>
    <property type="evidence" value="ECO:0007669"/>
    <property type="project" value="TreeGrafter"/>
</dbReference>
<keyword evidence="9" id="KW-0648">Protein biosynthesis</keyword>
<evidence type="ECO:0000256" key="4">
    <source>
        <dbReference type="ARBA" id="ARBA00023163"/>
    </source>
</evidence>
<dbReference type="Gene3D" id="1.10.20.10">
    <property type="entry name" value="Histone, subunit A"/>
    <property type="match status" value="1"/>
</dbReference>
<evidence type="ECO:0000256" key="2">
    <source>
        <dbReference type="ARBA" id="ARBA00007530"/>
    </source>
</evidence>
<dbReference type="Proteomes" id="UP000267251">
    <property type="component" value="Unassembled WGS sequence"/>
</dbReference>
<dbReference type="OrthoDB" id="2193432at2759"/>
<dbReference type="AlphaFoldDB" id="A0A4P9Y748"/>
<organism evidence="9 10">
    <name type="scientific">Piptocephalis cylindrospora</name>
    <dbReference type="NCBI Taxonomy" id="1907219"/>
    <lineage>
        <taxon>Eukaryota</taxon>
        <taxon>Fungi</taxon>
        <taxon>Fungi incertae sedis</taxon>
        <taxon>Zoopagomycota</taxon>
        <taxon>Zoopagomycotina</taxon>
        <taxon>Zoopagomycetes</taxon>
        <taxon>Zoopagales</taxon>
        <taxon>Piptocephalidaceae</taxon>
        <taxon>Piptocephalis</taxon>
    </lineage>
</organism>
<dbReference type="FunFam" id="1.10.20.10:FF:000011">
    <property type="entry name" value="Transcription initiation factor TFIID subunit 12"/>
    <property type="match status" value="1"/>
</dbReference>
<evidence type="ECO:0000256" key="7">
    <source>
        <dbReference type="ARBA" id="ARBA00093657"/>
    </source>
</evidence>
<gene>
    <name evidence="9" type="ORF">BJ684DRAFT_5431</name>
</gene>
<dbReference type="GO" id="GO:0000124">
    <property type="term" value="C:SAGA complex"/>
    <property type="evidence" value="ECO:0007669"/>
    <property type="project" value="InterPro"/>
</dbReference>
<evidence type="ECO:0000313" key="10">
    <source>
        <dbReference type="Proteomes" id="UP000267251"/>
    </source>
</evidence>
<dbReference type="GO" id="GO:0046982">
    <property type="term" value="F:protein heterodimerization activity"/>
    <property type="evidence" value="ECO:0007669"/>
    <property type="project" value="InterPro"/>
</dbReference>
<keyword evidence="10" id="KW-1185">Reference proteome</keyword>
<feature type="non-terminal residue" evidence="9">
    <location>
        <position position="1"/>
    </location>
</feature>
<proteinExistence type="inferred from homology"/>
<reference evidence="10" key="1">
    <citation type="journal article" date="2018" name="Nat. Microbiol.">
        <title>Leveraging single-cell genomics to expand the fungal tree of life.</title>
        <authorList>
            <person name="Ahrendt S.R."/>
            <person name="Quandt C.A."/>
            <person name="Ciobanu D."/>
            <person name="Clum A."/>
            <person name="Salamov A."/>
            <person name="Andreopoulos B."/>
            <person name="Cheng J.F."/>
            <person name="Woyke T."/>
            <person name="Pelin A."/>
            <person name="Henrissat B."/>
            <person name="Reynolds N.K."/>
            <person name="Benny G.L."/>
            <person name="Smith M.E."/>
            <person name="James T.Y."/>
            <person name="Grigoriev I.V."/>
        </authorList>
    </citation>
    <scope>NUCLEOTIDE SEQUENCE [LARGE SCALE GENOMIC DNA]</scope>
</reference>
<comment type="subcellular location">
    <subcellularLocation>
        <location evidence="1">Nucleus</location>
    </subcellularLocation>
</comment>
<dbReference type="InterPro" id="IPR009072">
    <property type="entry name" value="Histone-fold"/>
</dbReference>
<feature type="domain" description="Transcription initiation factor TFIID subunit 12" evidence="8">
    <location>
        <begin position="15"/>
        <end position="82"/>
    </location>
</feature>
<dbReference type="InterPro" id="IPR003228">
    <property type="entry name" value="TFIID_TAF12_dom"/>
</dbReference>
<dbReference type="GO" id="GO:0051123">
    <property type="term" value="P:RNA polymerase II preinitiation complex assembly"/>
    <property type="evidence" value="ECO:0007669"/>
    <property type="project" value="TreeGrafter"/>
</dbReference>
<dbReference type="Pfam" id="PF03847">
    <property type="entry name" value="TFIID_20kDa"/>
    <property type="match status" value="1"/>
</dbReference>
<evidence type="ECO:0000313" key="9">
    <source>
        <dbReference type="EMBL" id="RKP13680.1"/>
    </source>
</evidence>
<sequence>GPGGAAAQAAQHVLGKRKLQELVSQVDPLYRLEPAVEDLFLEVADEFIESVSHMACRLAKHRRGDTLEVRDVQMHLERHWNLRVPGFAADEIRSLRRPGNVSVHTQRLKAIAESKASRKPS</sequence>
<evidence type="ECO:0000256" key="6">
    <source>
        <dbReference type="ARBA" id="ARBA00075089"/>
    </source>
</evidence>
<dbReference type="GO" id="GO:0005669">
    <property type="term" value="C:transcription factor TFIID complex"/>
    <property type="evidence" value="ECO:0007669"/>
    <property type="project" value="InterPro"/>
</dbReference>
<comment type="similarity">
    <text evidence="2">Belongs to the TAF12 family.</text>
</comment>
<keyword evidence="4" id="KW-0804">Transcription</keyword>
<dbReference type="PANTHER" id="PTHR12264:SF21">
    <property type="entry name" value="TRANSCRIPTION INITIATION FACTOR TFIID SUBUNIT 12"/>
    <property type="match status" value="1"/>
</dbReference>